<dbReference type="OrthoDB" id="9803824at2"/>
<gene>
    <name evidence="4" type="ORF">FHP88_00955</name>
</gene>
<dbReference type="InterPro" id="IPR000160">
    <property type="entry name" value="GGDEF_dom"/>
</dbReference>
<dbReference type="Proteomes" id="UP000316649">
    <property type="component" value="Unassembled WGS sequence"/>
</dbReference>
<dbReference type="InterPro" id="IPR029787">
    <property type="entry name" value="Nucleotide_cyclase"/>
</dbReference>
<dbReference type="InterPro" id="IPR035965">
    <property type="entry name" value="PAS-like_dom_sf"/>
</dbReference>
<dbReference type="GO" id="GO:0003824">
    <property type="term" value="F:catalytic activity"/>
    <property type="evidence" value="ECO:0007669"/>
    <property type="project" value="UniProtKB-ARBA"/>
</dbReference>
<dbReference type="Pfam" id="PF13185">
    <property type="entry name" value="GAF_2"/>
    <property type="match status" value="1"/>
</dbReference>
<dbReference type="PROSITE" id="PS50887">
    <property type="entry name" value="GGDEF"/>
    <property type="match status" value="1"/>
</dbReference>
<evidence type="ECO:0000256" key="1">
    <source>
        <dbReference type="ARBA" id="ARBA00001946"/>
    </source>
</evidence>
<evidence type="ECO:0000259" key="3">
    <source>
        <dbReference type="PROSITE" id="PS50887"/>
    </source>
</evidence>
<dbReference type="EMBL" id="VMNH01000002">
    <property type="protein sequence ID" value="TVO78760.1"/>
    <property type="molecule type" value="Genomic_DNA"/>
</dbReference>
<dbReference type="Gene3D" id="3.30.70.270">
    <property type="match status" value="1"/>
</dbReference>
<dbReference type="SMART" id="SM00091">
    <property type="entry name" value="PAS"/>
    <property type="match status" value="1"/>
</dbReference>
<dbReference type="AlphaFoldDB" id="A0A557SN30"/>
<comment type="caution">
    <text evidence="4">The sequence shown here is derived from an EMBL/GenBank/DDBJ whole genome shotgun (WGS) entry which is preliminary data.</text>
</comment>
<dbReference type="Pfam" id="PF00990">
    <property type="entry name" value="GGDEF"/>
    <property type="match status" value="1"/>
</dbReference>
<dbReference type="RefSeq" id="WP_144357118.1">
    <property type="nucleotide sequence ID" value="NZ_VMNH01000002.1"/>
</dbReference>
<dbReference type="CDD" id="cd00130">
    <property type="entry name" value="PAS"/>
    <property type="match status" value="1"/>
</dbReference>
<dbReference type="SUPFAM" id="SSF55785">
    <property type="entry name" value="PYP-like sensor domain (PAS domain)"/>
    <property type="match status" value="1"/>
</dbReference>
<dbReference type="InterPro" id="IPR003018">
    <property type="entry name" value="GAF"/>
</dbReference>
<dbReference type="PANTHER" id="PTHR44757:SF2">
    <property type="entry name" value="BIOFILM ARCHITECTURE MAINTENANCE PROTEIN MBAA"/>
    <property type="match status" value="1"/>
</dbReference>
<dbReference type="PROSITE" id="PS50112">
    <property type="entry name" value="PAS"/>
    <property type="match status" value="1"/>
</dbReference>
<dbReference type="SUPFAM" id="SSF55781">
    <property type="entry name" value="GAF domain-like"/>
    <property type="match status" value="1"/>
</dbReference>
<feature type="domain" description="GGDEF" evidence="3">
    <location>
        <begin position="389"/>
        <end position="522"/>
    </location>
</feature>
<dbReference type="CDD" id="cd01949">
    <property type="entry name" value="GGDEF"/>
    <property type="match status" value="1"/>
</dbReference>
<evidence type="ECO:0000313" key="5">
    <source>
        <dbReference type="Proteomes" id="UP000316649"/>
    </source>
</evidence>
<dbReference type="InterPro" id="IPR029016">
    <property type="entry name" value="GAF-like_dom_sf"/>
</dbReference>
<reference evidence="4 5" key="1">
    <citation type="submission" date="2019-07" db="EMBL/GenBank/DDBJ databases">
        <title>The pathways for chlorine oxyanion respiration interact through the shared metabolite chlorate.</title>
        <authorList>
            <person name="Barnum T.P."/>
            <person name="Cheng Y."/>
            <person name="Hill K.A."/>
            <person name="Lucas L.N."/>
            <person name="Carlson H.K."/>
            <person name="Coates J.D."/>
        </authorList>
    </citation>
    <scope>NUCLEOTIDE SEQUENCE [LARGE SCALE GENOMIC DNA]</scope>
    <source>
        <strain evidence="4 5">BK-1</strain>
    </source>
</reference>
<dbReference type="InterPro" id="IPR052155">
    <property type="entry name" value="Biofilm_reg_signaling"/>
</dbReference>
<protein>
    <submittedName>
        <fullName evidence="4">Diguanylate cyclase</fullName>
    </submittedName>
</protein>
<accession>A0A557SN30</accession>
<dbReference type="Gene3D" id="3.30.450.20">
    <property type="entry name" value="PAS domain"/>
    <property type="match status" value="1"/>
</dbReference>
<dbReference type="InterPro" id="IPR000014">
    <property type="entry name" value="PAS"/>
</dbReference>
<dbReference type="FunFam" id="3.30.70.270:FF:000001">
    <property type="entry name" value="Diguanylate cyclase domain protein"/>
    <property type="match status" value="1"/>
</dbReference>
<dbReference type="Gene3D" id="3.30.450.40">
    <property type="match status" value="1"/>
</dbReference>
<dbReference type="PANTHER" id="PTHR44757">
    <property type="entry name" value="DIGUANYLATE CYCLASE DGCP"/>
    <property type="match status" value="1"/>
</dbReference>
<comment type="cofactor">
    <cofactor evidence="1">
        <name>Mg(2+)</name>
        <dbReference type="ChEBI" id="CHEBI:18420"/>
    </cofactor>
</comment>
<dbReference type="SUPFAM" id="SSF55073">
    <property type="entry name" value="Nucleotide cyclase"/>
    <property type="match status" value="1"/>
</dbReference>
<dbReference type="InterPro" id="IPR043128">
    <property type="entry name" value="Rev_trsase/Diguanyl_cyclase"/>
</dbReference>
<sequence length="525" mass="58646">MHKPVAPKSIQSKTKADLEAELENLYAHIAACGLCDIPEVDASLSQLLLDDSRSQGVIMDLALDAIVVIDETGAIIAFNKSAEKMFGYKRREVKGREIASVIIPPSFREHHYAGFNRFLTTGEARIMDKRVEVTAMRSTEEEFPVELTVTAFHVRGVRFFTAFIRDISERVAMEKRLREETALVQLLHRLTSLANEATSTEMAMKSYLREVCEYTGWTVGHVYLVNHKNSTAELVSSKFWYLAHEEKYEAFRHVTEQTTLHSGIGLPGRVLHSGKPLLIADLSSDLNFPRTKVSADLQLKTGFGLPIKIGEEVVGVLEFFTPEIKPTMKGFLDTLGHIGIELGRVVEREQNAERLRRLADLDSLTGLPNLRVGRDRLIREIVLAKRSKYQFALFFIDLDGFKNINDTYGHEVGDCVLKVVSKRIAQSLRDVDTVARVGGDEFIIIISPVESRQAIATVAQKVIETIAEPIQAVEDEAFLGASIGIALYPDDSQNADELLKLADQAMYRVKHSGKNNFTFIGDGPE</sequence>
<evidence type="ECO:0000259" key="2">
    <source>
        <dbReference type="PROSITE" id="PS50112"/>
    </source>
</evidence>
<dbReference type="SMART" id="SM00065">
    <property type="entry name" value="GAF"/>
    <property type="match status" value="1"/>
</dbReference>
<dbReference type="Pfam" id="PF13426">
    <property type="entry name" value="PAS_9"/>
    <property type="match status" value="1"/>
</dbReference>
<proteinExistence type="predicted"/>
<keyword evidence="5" id="KW-1185">Reference proteome</keyword>
<name>A0A557SN30_9GAMM</name>
<dbReference type="SMART" id="SM00267">
    <property type="entry name" value="GGDEF"/>
    <property type="match status" value="1"/>
</dbReference>
<dbReference type="NCBIfam" id="TIGR00254">
    <property type="entry name" value="GGDEF"/>
    <property type="match status" value="1"/>
</dbReference>
<dbReference type="NCBIfam" id="TIGR00229">
    <property type="entry name" value="sensory_box"/>
    <property type="match status" value="1"/>
</dbReference>
<feature type="domain" description="PAS" evidence="2">
    <location>
        <begin position="58"/>
        <end position="122"/>
    </location>
</feature>
<organism evidence="4 5">
    <name type="scientific">Sedimenticola selenatireducens</name>
    <dbReference type="NCBI Taxonomy" id="191960"/>
    <lineage>
        <taxon>Bacteria</taxon>
        <taxon>Pseudomonadati</taxon>
        <taxon>Pseudomonadota</taxon>
        <taxon>Gammaproteobacteria</taxon>
        <taxon>Chromatiales</taxon>
        <taxon>Sedimenticolaceae</taxon>
        <taxon>Sedimenticola</taxon>
    </lineage>
</organism>
<evidence type="ECO:0000313" key="4">
    <source>
        <dbReference type="EMBL" id="TVO78760.1"/>
    </source>
</evidence>